<dbReference type="Proteomes" id="UP001231189">
    <property type="component" value="Unassembled WGS sequence"/>
</dbReference>
<feature type="region of interest" description="Disordered" evidence="1">
    <location>
        <begin position="234"/>
        <end position="271"/>
    </location>
</feature>
<accession>A0AAD8WAE3</accession>
<feature type="compositionally biased region" description="Gly residues" evidence="1">
    <location>
        <begin position="252"/>
        <end position="265"/>
    </location>
</feature>
<sequence>MEELLERVVHRVTLDMNDMLMREFSREEVKAALNCIGDLKAPGPDGMPAIFYKRFWDIVGDRVTEEVLGVLNGGDMSAEWNDTCVALIPKVLENRLKLILEEIIAPNQSAGSLPYSFDSLHYEAASCLEGIQWSRFWGMSKIRVETDSQTLVQAINSDAHDLFVSGHLFRQIKFHARSLEVCGWVGWVGGWVGGGGGRPEEVVVVDEEEEEVVVVEVEEVVVVVVVVVEEEEEEVVEEEEVEEEEEEEEVVAGGGGEVVVTGGGWRRWSPE</sequence>
<gene>
    <name evidence="3" type="ORF">QYE76_066858</name>
</gene>
<comment type="caution">
    <text evidence="3">The sequence shown here is derived from an EMBL/GenBank/DDBJ whole genome shotgun (WGS) entry which is preliminary data.</text>
</comment>
<dbReference type="InterPro" id="IPR052343">
    <property type="entry name" value="Retrotransposon-Effector_Assoc"/>
</dbReference>
<dbReference type="Pfam" id="PF13456">
    <property type="entry name" value="RVT_3"/>
    <property type="match status" value="1"/>
</dbReference>
<dbReference type="GO" id="GO:0004523">
    <property type="term" value="F:RNA-DNA hybrid ribonuclease activity"/>
    <property type="evidence" value="ECO:0007669"/>
    <property type="project" value="InterPro"/>
</dbReference>
<organism evidence="3 4">
    <name type="scientific">Lolium multiflorum</name>
    <name type="common">Italian ryegrass</name>
    <name type="synonym">Lolium perenne subsp. multiflorum</name>
    <dbReference type="NCBI Taxonomy" id="4521"/>
    <lineage>
        <taxon>Eukaryota</taxon>
        <taxon>Viridiplantae</taxon>
        <taxon>Streptophyta</taxon>
        <taxon>Embryophyta</taxon>
        <taxon>Tracheophyta</taxon>
        <taxon>Spermatophyta</taxon>
        <taxon>Magnoliopsida</taxon>
        <taxon>Liliopsida</taxon>
        <taxon>Poales</taxon>
        <taxon>Poaceae</taxon>
        <taxon>BOP clade</taxon>
        <taxon>Pooideae</taxon>
        <taxon>Poodae</taxon>
        <taxon>Poeae</taxon>
        <taxon>Poeae Chloroplast Group 2 (Poeae type)</taxon>
        <taxon>Loliodinae</taxon>
        <taxon>Loliinae</taxon>
        <taxon>Lolium</taxon>
    </lineage>
</organism>
<keyword evidence="4" id="KW-1185">Reference proteome</keyword>
<name>A0AAD8WAE3_LOLMU</name>
<dbReference type="PANTHER" id="PTHR46890:SF48">
    <property type="entry name" value="RNA-DIRECTED DNA POLYMERASE"/>
    <property type="match status" value="1"/>
</dbReference>
<dbReference type="EMBL" id="JAUUTY010000004">
    <property type="protein sequence ID" value="KAK1649053.1"/>
    <property type="molecule type" value="Genomic_DNA"/>
</dbReference>
<evidence type="ECO:0000313" key="3">
    <source>
        <dbReference type="EMBL" id="KAK1649053.1"/>
    </source>
</evidence>
<dbReference type="InterPro" id="IPR002156">
    <property type="entry name" value="RNaseH_domain"/>
</dbReference>
<proteinExistence type="predicted"/>
<protein>
    <recommendedName>
        <fullName evidence="2">RNase H type-1 domain-containing protein</fullName>
    </recommendedName>
</protein>
<dbReference type="PANTHER" id="PTHR46890">
    <property type="entry name" value="NON-LTR RETROLELEMENT REVERSE TRANSCRIPTASE-LIKE PROTEIN-RELATED"/>
    <property type="match status" value="1"/>
</dbReference>
<feature type="domain" description="RNase H type-1" evidence="2">
    <location>
        <begin position="112"/>
        <end position="184"/>
    </location>
</feature>
<evidence type="ECO:0000313" key="4">
    <source>
        <dbReference type="Proteomes" id="UP001231189"/>
    </source>
</evidence>
<dbReference type="GO" id="GO:0003676">
    <property type="term" value="F:nucleic acid binding"/>
    <property type="evidence" value="ECO:0007669"/>
    <property type="project" value="InterPro"/>
</dbReference>
<feature type="compositionally biased region" description="Acidic residues" evidence="1">
    <location>
        <begin position="234"/>
        <end position="250"/>
    </location>
</feature>
<evidence type="ECO:0000256" key="1">
    <source>
        <dbReference type="SAM" id="MobiDB-lite"/>
    </source>
</evidence>
<dbReference type="AlphaFoldDB" id="A0AAD8WAE3"/>
<evidence type="ECO:0000259" key="2">
    <source>
        <dbReference type="Pfam" id="PF13456"/>
    </source>
</evidence>
<reference evidence="3" key="1">
    <citation type="submission" date="2023-07" db="EMBL/GenBank/DDBJ databases">
        <title>A chromosome-level genome assembly of Lolium multiflorum.</title>
        <authorList>
            <person name="Chen Y."/>
            <person name="Copetti D."/>
            <person name="Kolliker R."/>
            <person name="Studer B."/>
        </authorList>
    </citation>
    <scope>NUCLEOTIDE SEQUENCE</scope>
    <source>
        <strain evidence="3">02402/16</strain>
        <tissue evidence="3">Leaf</tissue>
    </source>
</reference>